<dbReference type="Gene3D" id="1.20.1250.20">
    <property type="entry name" value="MFS general substrate transporter like domains"/>
    <property type="match status" value="1"/>
</dbReference>
<evidence type="ECO:0000256" key="5">
    <source>
        <dbReference type="ARBA" id="ARBA00022989"/>
    </source>
</evidence>
<organism evidence="10 11">
    <name type="scientific">Tegillarca granosa</name>
    <name type="common">Malaysian cockle</name>
    <name type="synonym">Anadara granosa</name>
    <dbReference type="NCBI Taxonomy" id="220873"/>
    <lineage>
        <taxon>Eukaryota</taxon>
        <taxon>Metazoa</taxon>
        <taxon>Spiralia</taxon>
        <taxon>Lophotrochozoa</taxon>
        <taxon>Mollusca</taxon>
        <taxon>Bivalvia</taxon>
        <taxon>Autobranchia</taxon>
        <taxon>Pteriomorphia</taxon>
        <taxon>Arcoida</taxon>
        <taxon>Arcoidea</taxon>
        <taxon>Arcidae</taxon>
        <taxon>Tegillarca</taxon>
    </lineage>
</organism>
<dbReference type="InterPro" id="IPR002350">
    <property type="entry name" value="Kazal_dom"/>
</dbReference>
<dbReference type="SUPFAM" id="SSF103473">
    <property type="entry name" value="MFS general substrate transporter"/>
    <property type="match status" value="2"/>
</dbReference>
<name>A0ABQ9EY37_TEGGR</name>
<dbReference type="InterPro" id="IPR036259">
    <property type="entry name" value="MFS_trans_sf"/>
</dbReference>
<protein>
    <recommendedName>
        <fullName evidence="9">Kazal-like domain-containing protein</fullName>
    </recommendedName>
</protein>
<evidence type="ECO:0000313" key="11">
    <source>
        <dbReference type="Proteomes" id="UP001217089"/>
    </source>
</evidence>
<comment type="caution">
    <text evidence="10">The sequence shown here is derived from an EMBL/GenBank/DDBJ whole genome shotgun (WGS) entry which is preliminary data.</text>
</comment>
<feature type="transmembrane region" description="Helical" evidence="8">
    <location>
        <begin position="270"/>
        <end position="288"/>
    </location>
</feature>
<dbReference type="PANTHER" id="PTHR11388:SF100">
    <property type="entry name" value="SOLUTE CARRIER ORGANIC ANION TRANSPORTER FAMILY MEMBER 4A1"/>
    <property type="match status" value="1"/>
</dbReference>
<feature type="transmembrane region" description="Helical" evidence="8">
    <location>
        <begin position="88"/>
        <end position="112"/>
    </location>
</feature>
<feature type="transmembrane region" description="Helical" evidence="8">
    <location>
        <begin position="803"/>
        <end position="820"/>
    </location>
</feature>
<evidence type="ECO:0000256" key="7">
    <source>
        <dbReference type="ARBA" id="ARBA00023157"/>
    </source>
</evidence>
<dbReference type="Pfam" id="PF03137">
    <property type="entry name" value="OATP"/>
    <property type="match status" value="3"/>
</dbReference>
<comment type="subcellular location">
    <subcellularLocation>
        <location evidence="1">Cell membrane</location>
        <topology evidence="1">Multi-pass membrane protein</topology>
    </subcellularLocation>
</comment>
<gene>
    <name evidence="10" type="ORF">KUTeg_014085</name>
</gene>
<feature type="transmembrane region" description="Helical" evidence="8">
    <location>
        <begin position="124"/>
        <end position="145"/>
    </location>
</feature>
<evidence type="ECO:0000256" key="2">
    <source>
        <dbReference type="ARBA" id="ARBA00009657"/>
    </source>
</evidence>
<feature type="transmembrane region" description="Helical" evidence="8">
    <location>
        <begin position="447"/>
        <end position="468"/>
    </location>
</feature>
<evidence type="ECO:0000256" key="4">
    <source>
        <dbReference type="ARBA" id="ARBA00022692"/>
    </source>
</evidence>
<dbReference type="Proteomes" id="UP001217089">
    <property type="component" value="Unassembled WGS sequence"/>
</dbReference>
<evidence type="ECO:0000256" key="8">
    <source>
        <dbReference type="SAM" id="Phobius"/>
    </source>
</evidence>
<keyword evidence="4 8" id="KW-0812">Transmembrane</keyword>
<feature type="transmembrane region" description="Helical" evidence="8">
    <location>
        <begin position="685"/>
        <end position="705"/>
    </location>
</feature>
<reference evidence="10 11" key="1">
    <citation type="submission" date="2022-12" db="EMBL/GenBank/DDBJ databases">
        <title>Chromosome-level genome of Tegillarca granosa.</title>
        <authorList>
            <person name="Kim J."/>
        </authorList>
    </citation>
    <scope>NUCLEOTIDE SEQUENCE [LARGE SCALE GENOMIC DNA]</scope>
    <source>
        <strain evidence="10">Teg-2019</strain>
        <tissue evidence="10">Adductor muscle</tissue>
    </source>
</reference>
<evidence type="ECO:0000313" key="10">
    <source>
        <dbReference type="EMBL" id="KAJ8309211.1"/>
    </source>
</evidence>
<feature type="transmembrane region" description="Helical" evidence="8">
    <location>
        <begin position="602"/>
        <end position="623"/>
    </location>
</feature>
<dbReference type="InterPro" id="IPR036058">
    <property type="entry name" value="Kazal_dom_sf"/>
</dbReference>
<feature type="transmembrane region" description="Helical" evidence="8">
    <location>
        <begin position="936"/>
        <end position="955"/>
    </location>
</feature>
<keyword evidence="5 8" id="KW-1133">Transmembrane helix</keyword>
<keyword evidence="7" id="KW-1015">Disulfide bond</keyword>
<keyword evidence="11" id="KW-1185">Reference proteome</keyword>
<feature type="transmembrane region" description="Helical" evidence="8">
    <location>
        <begin position="517"/>
        <end position="543"/>
    </location>
</feature>
<dbReference type="EMBL" id="JARBDR010000657">
    <property type="protein sequence ID" value="KAJ8309211.1"/>
    <property type="molecule type" value="Genomic_DNA"/>
</dbReference>
<feature type="transmembrane region" description="Helical" evidence="8">
    <location>
        <begin position="967"/>
        <end position="988"/>
    </location>
</feature>
<feature type="transmembrane region" description="Helical" evidence="8">
    <location>
        <begin position="840"/>
        <end position="863"/>
    </location>
</feature>
<evidence type="ECO:0000259" key="9">
    <source>
        <dbReference type="PROSITE" id="PS51465"/>
    </source>
</evidence>
<sequence length="1002" mass="110845">MFSMCLVSGYEDLKNSRKSEAHDDGTEEIMAQASFGKGWSDLPKMLLLLLKNPTFIFLCLGGTTEYLAVGGLATFGSKLIQQFHNLDLITAGAIMGFVSIPGSGGGMLLGGYLVKKFQLKCRGILKLCSACAFICMLLGPSFLAFCSDSEMAGVSGRYLSETWSGLESPCNIKCGCSTRGYEPVCDSQKISYFSPCHAGCHRIYTENSTKSENMFFVCILHSCLYFTKRHTLFLHLQMFYDCSCVNTTYTAINTRVPVEVTSGSCNERCVMLYPFCVLLGLMMFFTFTNMSPTATACFSVDITRTFPGPIILGAIIDVACDVWQQTDCGVTGSCWIYRKHDLAIYLICWWMCMKCLGSMFYFIASRVYKAPKDLDEKVNPNHKMNVSTIENGFIVNGIINVILPALEKRYALSSSRSGFIASGNDIGALVVLLFVGYFGERRHKPKIMAAGIFFMCFGCLLFALPQFIGDKYSYVLSGQTQNLTVVSENLCSPVSTNNTILCDSNTEQTVKDSNNGYYVMFVIGQILLGFGAVPMFTIGLTYIDENCKAKMTSFHISLTFCMAAIGVSIGFIIGGQTLGFFVDADKIDTSSVPLTPMDPQWVGAWWIGILIALVGLLISALPISGYPKRLPGLATFGSKLIQQFHNVDLIRAGAIMGFVSIPGSGGGMLFGGYIVKKLKLKCRGIIRLCSACAFICMLLGPSFLAFCPDGNMAGISGDYLSERDLILPVIKTVVVLLKALNRFVTVRGKVISHHVMQDAIAYYTSNTTKMFYDCSCVNTTYSTIDIGVPVQITSGSCTEECNLLYLFCVMLTLMMFFTFTNMSPTVTACFRCVPHKQRSFALAVQLIVLRTLATMEAIVPVNVKNVKNRIQIRINYNVTKFHVICPYSEDNYKFLFIGTFPGPIILGSIIDKACDVWQLTDCGVTGSCWIYRKHNLAIYLICWWMCMKFLGSMFYYIASRKLCANNFFLYGITFKYLNVLSVSGISVLKTKFTLKQLIMTSN</sequence>
<evidence type="ECO:0000256" key="6">
    <source>
        <dbReference type="ARBA" id="ARBA00023136"/>
    </source>
</evidence>
<evidence type="ECO:0000256" key="3">
    <source>
        <dbReference type="ARBA" id="ARBA00022475"/>
    </source>
</evidence>
<feature type="transmembrane region" description="Helical" evidence="8">
    <location>
        <begin position="555"/>
        <end position="582"/>
    </location>
</feature>
<feature type="transmembrane region" description="Helical" evidence="8">
    <location>
        <begin position="342"/>
        <end position="364"/>
    </location>
</feature>
<dbReference type="SUPFAM" id="SSF100895">
    <property type="entry name" value="Kazal-type serine protease inhibitors"/>
    <property type="match status" value="1"/>
</dbReference>
<keyword evidence="3" id="KW-1003">Cell membrane</keyword>
<feature type="domain" description="Kazal-like" evidence="9">
    <location>
        <begin position="164"/>
        <end position="220"/>
    </location>
</feature>
<feature type="transmembrane region" description="Helical" evidence="8">
    <location>
        <begin position="419"/>
        <end position="438"/>
    </location>
</feature>
<dbReference type="PANTHER" id="PTHR11388">
    <property type="entry name" value="ORGANIC ANION TRANSPORTER"/>
    <property type="match status" value="1"/>
</dbReference>
<dbReference type="InterPro" id="IPR004156">
    <property type="entry name" value="OATP"/>
</dbReference>
<keyword evidence="6 8" id="KW-0472">Membrane</keyword>
<evidence type="ECO:0000256" key="1">
    <source>
        <dbReference type="ARBA" id="ARBA00004651"/>
    </source>
</evidence>
<proteinExistence type="inferred from homology"/>
<feature type="transmembrane region" description="Helical" evidence="8">
    <location>
        <begin position="54"/>
        <end position="76"/>
    </location>
</feature>
<comment type="similarity">
    <text evidence="2">Belongs to the organo anion transporter (TC 2.A.60) family.</text>
</comment>
<dbReference type="PROSITE" id="PS51465">
    <property type="entry name" value="KAZAL_2"/>
    <property type="match status" value="1"/>
</dbReference>
<accession>A0ABQ9EY37</accession>